<dbReference type="SUPFAM" id="SSF50249">
    <property type="entry name" value="Nucleic acid-binding proteins"/>
    <property type="match status" value="1"/>
</dbReference>
<evidence type="ECO:0000256" key="3">
    <source>
        <dbReference type="ARBA" id="ARBA00022723"/>
    </source>
</evidence>
<sequence length="316" mass="33915">MARARKPSEEEGGATVRPLAKREGTVDGMVVSRRSGFYDVQLPSGDVVLATLRGNVRKRGPVLTGDRVKVRLLADGRGVVEEVGPRVTCLARPPLANVTRLVAVVPVDHPDFFLLDRVLVLGEAAGLCSVVCINKVDLDDEGQAGAWAERYRQVGYPVVLVSARTGQGMEELAGLLTGHVSTLSGPSGAGKSSILNALVPAAGAEVGEMAARIGGGRHTTRVVRLLPLPGGGLLADTPGFSRLDLVGIGSRDLDRWMPDIGRWADRCQFGESCLHRGEEGCAVARAVEEGRVSKHRYQHYRRLIDEVLAMEVRRYS</sequence>
<feature type="binding site" evidence="10">
    <location>
        <begin position="134"/>
        <end position="137"/>
    </location>
    <ligand>
        <name>GTP</name>
        <dbReference type="ChEBI" id="CHEBI:37565"/>
    </ligand>
</feature>
<dbReference type="EMBL" id="CP141615">
    <property type="protein sequence ID" value="WRP18404.1"/>
    <property type="molecule type" value="Genomic_DNA"/>
</dbReference>
<dbReference type="InterPro" id="IPR031944">
    <property type="entry name" value="RsgA_N"/>
</dbReference>
<dbReference type="Gene3D" id="3.40.50.300">
    <property type="entry name" value="P-loop containing nucleotide triphosphate hydrolases"/>
    <property type="match status" value="1"/>
</dbReference>
<evidence type="ECO:0000256" key="8">
    <source>
        <dbReference type="ARBA" id="ARBA00022884"/>
    </source>
</evidence>
<dbReference type="InterPro" id="IPR012340">
    <property type="entry name" value="NA-bd_OB-fold"/>
</dbReference>
<evidence type="ECO:0000313" key="13">
    <source>
        <dbReference type="EMBL" id="WRP18404.1"/>
    </source>
</evidence>
<evidence type="ECO:0000256" key="4">
    <source>
        <dbReference type="ARBA" id="ARBA00022730"/>
    </source>
</evidence>
<dbReference type="PANTHER" id="PTHR32120:SF11">
    <property type="entry name" value="SMALL RIBOSOMAL SUBUNIT BIOGENESIS GTPASE RSGA 1, MITOCHONDRIAL-RELATED"/>
    <property type="match status" value="1"/>
</dbReference>
<dbReference type="PROSITE" id="PS51721">
    <property type="entry name" value="G_CP"/>
    <property type="match status" value="1"/>
</dbReference>
<evidence type="ECO:0000256" key="5">
    <source>
        <dbReference type="ARBA" id="ARBA00022741"/>
    </source>
</evidence>
<feature type="binding site" evidence="10">
    <location>
        <position position="275"/>
    </location>
    <ligand>
        <name>Zn(2+)</name>
        <dbReference type="ChEBI" id="CHEBI:29105"/>
    </ligand>
</feature>
<comment type="function">
    <text evidence="10">One of several proteins that assist in the late maturation steps of the functional core of the 30S ribosomal subunit. Helps release RbfA from mature subunits. May play a role in the assembly of ribosomal proteins into the subunit. Circularly permuted GTPase that catalyzes slow GTP hydrolysis, GTPase activity is stimulated by the 30S ribosomal subunit.</text>
</comment>
<keyword evidence="2 10" id="KW-0690">Ribosome biogenesis</keyword>
<comment type="cofactor">
    <cofactor evidence="10">
        <name>Zn(2+)</name>
        <dbReference type="ChEBI" id="CHEBI:29105"/>
    </cofactor>
    <text evidence="10">Binds 1 zinc ion per subunit.</text>
</comment>
<dbReference type="InterPro" id="IPR027417">
    <property type="entry name" value="P-loop_NTPase"/>
</dbReference>
<evidence type="ECO:0000259" key="11">
    <source>
        <dbReference type="PROSITE" id="PS50936"/>
    </source>
</evidence>
<dbReference type="EC" id="3.6.1.-" evidence="10"/>
<dbReference type="HAMAP" id="MF_01820">
    <property type="entry name" value="GTPase_RsgA"/>
    <property type="match status" value="1"/>
</dbReference>
<dbReference type="Proteomes" id="UP001332192">
    <property type="component" value="Chromosome"/>
</dbReference>
<dbReference type="InterPro" id="IPR010914">
    <property type="entry name" value="RsgA_GTPase_dom"/>
</dbReference>
<name>A0ABZ1C0D4_9FIRM</name>
<dbReference type="InterPro" id="IPR004881">
    <property type="entry name" value="Ribosome_biogen_GTPase_RsgA"/>
</dbReference>
<keyword evidence="8 10" id="KW-0694">RNA-binding</keyword>
<dbReference type="RefSeq" id="WP_324717677.1">
    <property type="nucleotide sequence ID" value="NZ_CP141615.1"/>
</dbReference>
<evidence type="ECO:0000256" key="9">
    <source>
        <dbReference type="ARBA" id="ARBA00023134"/>
    </source>
</evidence>
<dbReference type="Pfam" id="PF16745">
    <property type="entry name" value="RsgA_N"/>
    <property type="match status" value="1"/>
</dbReference>
<gene>
    <name evidence="10 13" type="primary">rsgA</name>
    <name evidence="13" type="ORF">U7230_05190</name>
</gene>
<dbReference type="SUPFAM" id="SSF52540">
    <property type="entry name" value="P-loop containing nucleoside triphosphate hydrolases"/>
    <property type="match status" value="1"/>
</dbReference>
<proteinExistence type="inferred from homology"/>
<dbReference type="Gene3D" id="1.10.40.50">
    <property type="entry name" value="Probable gtpase engc, domain 3"/>
    <property type="match status" value="1"/>
</dbReference>
<keyword evidence="7 10" id="KW-0862">Zinc</keyword>
<evidence type="ECO:0000256" key="7">
    <source>
        <dbReference type="ARBA" id="ARBA00022833"/>
    </source>
</evidence>
<evidence type="ECO:0000256" key="1">
    <source>
        <dbReference type="ARBA" id="ARBA00022490"/>
    </source>
</evidence>
<evidence type="ECO:0000313" key="14">
    <source>
        <dbReference type="Proteomes" id="UP001332192"/>
    </source>
</evidence>
<dbReference type="Pfam" id="PF03193">
    <property type="entry name" value="RsgA_GTPase"/>
    <property type="match status" value="1"/>
</dbReference>
<protein>
    <recommendedName>
        <fullName evidence="10">Small ribosomal subunit biogenesis GTPase RsgA</fullName>
        <ecNumber evidence="10">3.6.1.-</ecNumber>
    </recommendedName>
</protein>
<feature type="binding site" evidence="10">
    <location>
        <begin position="185"/>
        <end position="193"/>
    </location>
    <ligand>
        <name>GTP</name>
        <dbReference type="ChEBI" id="CHEBI:37565"/>
    </ligand>
</feature>
<feature type="binding site" evidence="10">
    <location>
        <position position="273"/>
    </location>
    <ligand>
        <name>Zn(2+)</name>
        <dbReference type="ChEBI" id="CHEBI:29105"/>
    </ligand>
</feature>
<keyword evidence="3 10" id="KW-0479">Metal-binding</keyword>
<comment type="similarity">
    <text evidence="10">Belongs to the TRAFAC class YlqF/YawG GTPase family. RsgA subfamily.</text>
</comment>
<keyword evidence="6 10" id="KW-0378">Hydrolase</keyword>
<comment type="subunit">
    <text evidence="10">Monomer. Associates with 30S ribosomal subunit, binds 16S rRNA.</text>
</comment>
<feature type="domain" description="CP-type G" evidence="12">
    <location>
        <begin position="87"/>
        <end position="243"/>
    </location>
</feature>
<evidence type="ECO:0000256" key="6">
    <source>
        <dbReference type="ARBA" id="ARBA00022801"/>
    </source>
</evidence>
<dbReference type="PANTHER" id="PTHR32120">
    <property type="entry name" value="SMALL RIBOSOMAL SUBUNIT BIOGENESIS GTPASE RSGA"/>
    <property type="match status" value="1"/>
</dbReference>
<evidence type="ECO:0000256" key="10">
    <source>
        <dbReference type="HAMAP-Rule" id="MF_01820"/>
    </source>
</evidence>
<feature type="binding site" evidence="10">
    <location>
        <position position="267"/>
    </location>
    <ligand>
        <name>Zn(2+)</name>
        <dbReference type="ChEBI" id="CHEBI:29105"/>
    </ligand>
</feature>
<dbReference type="NCBIfam" id="TIGR00157">
    <property type="entry name" value="ribosome small subunit-dependent GTPase A"/>
    <property type="match status" value="1"/>
</dbReference>
<dbReference type="Gene3D" id="2.40.50.140">
    <property type="entry name" value="Nucleic acid-binding proteins"/>
    <property type="match status" value="1"/>
</dbReference>
<keyword evidence="5 10" id="KW-0547">Nucleotide-binding</keyword>
<dbReference type="CDD" id="cd01854">
    <property type="entry name" value="YjeQ_EngC"/>
    <property type="match status" value="1"/>
</dbReference>
<keyword evidence="9 10" id="KW-0342">GTP-binding</keyword>
<organism evidence="13 14">
    <name type="scientific">Carboxydichorda subterranea</name>
    <dbReference type="NCBI Taxonomy" id="3109565"/>
    <lineage>
        <taxon>Bacteria</taxon>
        <taxon>Bacillati</taxon>
        <taxon>Bacillota</taxon>
        <taxon>Limnochordia</taxon>
        <taxon>Limnochordales</taxon>
        <taxon>Geochordaceae</taxon>
        <taxon>Carboxydichorda</taxon>
    </lineage>
</organism>
<evidence type="ECO:0000259" key="12">
    <source>
        <dbReference type="PROSITE" id="PS51721"/>
    </source>
</evidence>
<feature type="binding site" evidence="10">
    <location>
        <position position="281"/>
    </location>
    <ligand>
        <name>Zn(2+)</name>
        <dbReference type="ChEBI" id="CHEBI:29105"/>
    </ligand>
</feature>
<feature type="domain" description="EngC GTPase" evidence="11">
    <location>
        <begin position="96"/>
        <end position="241"/>
    </location>
</feature>
<keyword evidence="4 10" id="KW-0699">rRNA-binding</keyword>
<dbReference type="PROSITE" id="PS50936">
    <property type="entry name" value="ENGC_GTPASE"/>
    <property type="match status" value="1"/>
</dbReference>
<keyword evidence="1 10" id="KW-0963">Cytoplasm</keyword>
<keyword evidence="14" id="KW-1185">Reference proteome</keyword>
<comment type="subcellular location">
    <subcellularLocation>
        <location evidence="10">Cytoplasm</location>
    </subcellularLocation>
</comment>
<dbReference type="InterPro" id="IPR030378">
    <property type="entry name" value="G_CP_dom"/>
</dbReference>
<reference evidence="13 14" key="1">
    <citation type="journal article" date="2024" name="Front. Microbiol.">
        <title>Novel thermophilic genera Geochorda gen. nov. and Carboxydochorda gen. nov. from the deep terrestrial subsurface reveal the ecophysiological diversity in the class Limnochordia.</title>
        <authorList>
            <person name="Karnachuk O.V."/>
            <person name="Lukina A.P."/>
            <person name="Avakyan M.R."/>
            <person name="Kadnikov V.V."/>
            <person name="Begmatov S."/>
            <person name="Beletsky A.V."/>
            <person name="Vlasova K.G."/>
            <person name="Novikov A.A."/>
            <person name="Shcherbakova V.A."/>
            <person name="Mardanov A.V."/>
            <person name="Ravin N.V."/>
        </authorList>
    </citation>
    <scope>NUCLEOTIDE SEQUENCE [LARGE SCALE GENOMIC DNA]</scope>
    <source>
        <strain evidence="13 14">L945</strain>
    </source>
</reference>
<accession>A0ABZ1C0D4</accession>
<evidence type="ECO:0000256" key="2">
    <source>
        <dbReference type="ARBA" id="ARBA00022517"/>
    </source>
</evidence>